<dbReference type="EMBL" id="FODO01000025">
    <property type="protein sequence ID" value="SEO90751.1"/>
    <property type="molecule type" value="Genomic_DNA"/>
</dbReference>
<dbReference type="STRING" id="42354.SAMN05216333_1259"/>
<dbReference type="Pfam" id="PF14130">
    <property type="entry name" value="Cap4_nuclease"/>
    <property type="match status" value="1"/>
</dbReference>
<evidence type="ECO:0000313" key="2">
    <source>
        <dbReference type="EMBL" id="SEO90751.1"/>
    </source>
</evidence>
<feature type="domain" description="CD-NTase associated protein 4-like DNA endonuclease" evidence="1">
    <location>
        <begin position="11"/>
        <end position="170"/>
    </location>
</feature>
<proteinExistence type="predicted"/>
<evidence type="ECO:0000313" key="3">
    <source>
        <dbReference type="Proteomes" id="UP000198814"/>
    </source>
</evidence>
<dbReference type="InterPro" id="IPR025382">
    <property type="entry name" value="Cap4-like_endonuclease_dom"/>
</dbReference>
<name>A0A1H8TIX9_9PROT</name>
<gene>
    <name evidence="2" type="ORF">SAMN05216333_1259</name>
</gene>
<reference evidence="3" key="1">
    <citation type="submission" date="2016-10" db="EMBL/GenBank/DDBJ databases">
        <authorList>
            <person name="Varghese N."/>
            <person name="Submissions S."/>
        </authorList>
    </citation>
    <scope>NUCLEOTIDE SEQUENCE [LARGE SCALE GENOMIC DNA]</scope>
    <source>
        <strain evidence="3">Nm76</strain>
    </source>
</reference>
<dbReference type="Proteomes" id="UP000198814">
    <property type="component" value="Unassembled WGS sequence"/>
</dbReference>
<evidence type="ECO:0000259" key="1">
    <source>
        <dbReference type="Pfam" id="PF14130"/>
    </source>
</evidence>
<keyword evidence="3" id="KW-1185">Reference proteome</keyword>
<organism evidence="2 3">
    <name type="scientific">Nitrosomonas oligotropha</name>
    <dbReference type="NCBI Taxonomy" id="42354"/>
    <lineage>
        <taxon>Bacteria</taxon>
        <taxon>Pseudomonadati</taxon>
        <taxon>Pseudomonadota</taxon>
        <taxon>Betaproteobacteria</taxon>
        <taxon>Nitrosomonadales</taxon>
        <taxon>Nitrosomonadaceae</taxon>
        <taxon>Nitrosomonas</taxon>
    </lineage>
</organism>
<dbReference type="GO" id="GO:0004518">
    <property type="term" value="F:nuclease activity"/>
    <property type="evidence" value="ECO:0007669"/>
    <property type="project" value="InterPro"/>
</dbReference>
<accession>A0A1H8TIX9</accession>
<sequence>MLHEVSPREGAGRDTISRFQAQFRAAGYASLEILEGKNIDRVYCDYHDDFVVRHKNGSQYFYHFFQVKTKSKRNHQWSLLEIFGIKKKGQSADRNALDRIRDSFAGKLLIHTINFGESCLRVTLLTNVQFSDDVESMIEDLSKSPISNPKLQFLIKHLCTAFELSSPFSESEVEANICKLCLQPGITYLNADGGEFYEQARSAIYKFSEIDLEHSETLEILESLVSLVEKKSSTQVLSSVTEADLDDKAGIGIEELLEILSISKTAYQNLLNGGDSKALKRASIMQRKLSEAGASDAMIEYCTQQKINWDVWLREKRHLATEYDLNFLLEELDQIQKTWAKSGARMGALQTQIDELYSSKQNSKLGNSLTKDLLLGGVFSFLVRSETE</sequence>
<dbReference type="AlphaFoldDB" id="A0A1H8TIX9"/>
<protein>
    <recommendedName>
        <fullName evidence="1">CD-NTase associated protein 4-like DNA endonuclease domain-containing protein</fullName>
    </recommendedName>
</protein>
<dbReference type="RefSeq" id="WP_176776448.1">
    <property type="nucleotide sequence ID" value="NZ_FNOE01000028.1"/>
</dbReference>